<keyword evidence="3 6" id="KW-0808">Transferase</keyword>
<comment type="pathway">
    <text evidence="6">Quinol/quinone metabolism; menaquinone biosynthesis; menaquinol from 1,4-dihydroxy-2-naphthoate: step 2/2.</text>
</comment>
<evidence type="ECO:0000256" key="4">
    <source>
        <dbReference type="ARBA" id="ARBA00022688"/>
    </source>
</evidence>
<evidence type="ECO:0000256" key="2">
    <source>
        <dbReference type="ARBA" id="ARBA00022603"/>
    </source>
</evidence>
<comment type="catalytic activity">
    <reaction evidence="6">
        <text>a 2-methoxy-6-(all-trans-polyprenyl)benzene-1,4-diol + S-adenosyl-L-methionine = a 5-methoxy-2-methyl-3-(all-trans-polyprenyl)benzene-1,4-diol + S-adenosyl-L-homocysteine + H(+)</text>
        <dbReference type="Rhea" id="RHEA:28286"/>
        <dbReference type="Rhea" id="RHEA-COMP:10858"/>
        <dbReference type="Rhea" id="RHEA-COMP:10859"/>
        <dbReference type="ChEBI" id="CHEBI:15378"/>
        <dbReference type="ChEBI" id="CHEBI:57856"/>
        <dbReference type="ChEBI" id="CHEBI:59789"/>
        <dbReference type="ChEBI" id="CHEBI:84166"/>
        <dbReference type="ChEBI" id="CHEBI:84167"/>
        <dbReference type="EC" id="2.1.1.201"/>
    </reaction>
</comment>
<name>A0A495RCR8_9GAMM</name>
<dbReference type="NCBIfam" id="NF001240">
    <property type="entry name" value="PRK00216.1-1"/>
    <property type="match status" value="1"/>
</dbReference>
<dbReference type="UniPathway" id="UPA00079">
    <property type="reaction ID" value="UER00169"/>
</dbReference>
<dbReference type="CDD" id="cd02440">
    <property type="entry name" value="AdoMet_MTases"/>
    <property type="match status" value="1"/>
</dbReference>
<evidence type="ECO:0000256" key="3">
    <source>
        <dbReference type="ARBA" id="ARBA00022679"/>
    </source>
</evidence>
<feature type="binding site" evidence="6">
    <location>
        <position position="82"/>
    </location>
    <ligand>
        <name>S-adenosyl-L-methionine</name>
        <dbReference type="ChEBI" id="CHEBI:59789"/>
    </ligand>
</feature>
<comment type="pathway">
    <text evidence="6">Cofactor biosynthesis; ubiquinone biosynthesis.</text>
</comment>
<keyword evidence="4 6" id="KW-0831">Ubiquinone biosynthesis</keyword>
<dbReference type="PROSITE" id="PS01184">
    <property type="entry name" value="UBIE_2"/>
    <property type="match status" value="1"/>
</dbReference>
<dbReference type="Pfam" id="PF01209">
    <property type="entry name" value="Ubie_methyltran"/>
    <property type="match status" value="1"/>
</dbReference>
<dbReference type="FunFam" id="3.40.50.150:FF:000014">
    <property type="entry name" value="Ubiquinone/menaquinone biosynthesis C-methyltransferase UbiE"/>
    <property type="match status" value="1"/>
</dbReference>
<evidence type="ECO:0000256" key="1">
    <source>
        <dbReference type="ARBA" id="ARBA00022428"/>
    </source>
</evidence>
<dbReference type="SUPFAM" id="SSF53335">
    <property type="entry name" value="S-adenosyl-L-methionine-dependent methyltransferases"/>
    <property type="match status" value="1"/>
</dbReference>
<dbReference type="InterPro" id="IPR029063">
    <property type="entry name" value="SAM-dependent_MTases_sf"/>
</dbReference>
<dbReference type="GO" id="GO:0032259">
    <property type="term" value="P:methylation"/>
    <property type="evidence" value="ECO:0007669"/>
    <property type="project" value="UniProtKB-KW"/>
</dbReference>
<dbReference type="HAMAP" id="MF_01813">
    <property type="entry name" value="MenG_UbiE_methyltr"/>
    <property type="match status" value="1"/>
</dbReference>
<keyword evidence="9" id="KW-1185">Reference proteome</keyword>
<keyword evidence="2 6" id="KW-0489">Methyltransferase</keyword>
<dbReference type="GO" id="GO:0009060">
    <property type="term" value="P:aerobic respiration"/>
    <property type="evidence" value="ECO:0007669"/>
    <property type="project" value="UniProtKB-UniRule"/>
</dbReference>
<evidence type="ECO:0000313" key="8">
    <source>
        <dbReference type="EMBL" id="RKS85141.1"/>
    </source>
</evidence>
<keyword evidence="1 6" id="KW-0474">Menaquinone biosynthesis</keyword>
<dbReference type="RefSeq" id="WP_121145297.1">
    <property type="nucleotide sequence ID" value="NZ_RBWY01000003.1"/>
</dbReference>
<feature type="binding site" evidence="6">
    <location>
        <begin position="131"/>
        <end position="132"/>
    </location>
    <ligand>
        <name>S-adenosyl-L-methionine</name>
        <dbReference type="ChEBI" id="CHEBI:59789"/>
    </ligand>
</feature>
<reference evidence="8 9" key="1">
    <citation type="submission" date="2018-10" db="EMBL/GenBank/DDBJ databases">
        <title>Genomic Encyclopedia of Type Strains, Phase IV (KMG-IV): sequencing the most valuable type-strain genomes for metagenomic binning, comparative biology and taxonomic classification.</title>
        <authorList>
            <person name="Goeker M."/>
        </authorList>
    </citation>
    <scope>NUCLEOTIDE SEQUENCE [LARGE SCALE GENOMIC DNA]</scope>
    <source>
        <strain evidence="8 9">DSM 22228</strain>
    </source>
</reference>
<dbReference type="EC" id="2.1.1.201" evidence="6"/>
<dbReference type="EMBL" id="RBWY01000003">
    <property type="protein sequence ID" value="RKS85141.1"/>
    <property type="molecule type" value="Genomic_DNA"/>
</dbReference>
<dbReference type="PROSITE" id="PS01183">
    <property type="entry name" value="UBIE_1"/>
    <property type="match status" value="1"/>
</dbReference>
<organism evidence="8 9">
    <name type="scientific">Orbus hercynius</name>
    <dbReference type="NCBI Taxonomy" id="593135"/>
    <lineage>
        <taxon>Bacteria</taxon>
        <taxon>Pseudomonadati</taxon>
        <taxon>Pseudomonadota</taxon>
        <taxon>Gammaproteobacteria</taxon>
        <taxon>Orbales</taxon>
        <taxon>Orbaceae</taxon>
        <taxon>Orbus</taxon>
    </lineage>
</organism>
<dbReference type="NCBIfam" id="TIGR01934">
    <property type="entry name" value="MenG_MenH_UbiE"/>
    <property type="match status" value="1"/>
</dbReference>
<dbReference type="InterPro" id="IPR023576">
    <property type="entry name" value="UbiE/COQ5_MeTrFase_CS"/>
</dbReference>
<dbReference type="EC" id="2.1.1.163" evidence="6"/>
<dbReference type="NCBIfam" id="NF001244">
    <property type="entry name" value="PRK00216.1-5"/>
    <property type="match status" value="1"/>
</dbReference>
<proteinExistence type="inferred from homology"/>
<dbReference type="PANTHER" id="PTHR43591">
    <property type="entry name" value="METHYLTRANSFERASE"/>
    <property type="match status" value="1"/>
</dbReference>
<comment type="caution">
    <text evidence="6">Lacks conserved residue(s) required for the propagation of feature annotation.</text>
</comment>
<evidence type="ECO:0000256" key="7">
    <source>
        <dbReference type="SAM" id="MobiDB-lite"/>
    </source>
</evidence>
<feature type="region of interest" description="Disordered" evidence="7">
    <location>
        <begin position="1"/>
        <end position="21"/>
    </location>
</feature>
<comment type="caution">
    <text evidence="8">The sequence shown here is derived from an EMBL/GenBank/DDBJ whole genome shotgun (WGS) entry which is preliminary data.</text>
</comment>
<dbReference type="PANTHER" id="PTHR43591:SF24">
    <property type="entry name" value="2-METHOXY-6-POLYPRENYL-1,4-BENZOQUINOL METHYLASE, MITOCHONDRIAL"/>
    <property type="match status" value="1"/>
</dbReference>
<dbReference type="PROSITE" id="PS51608">
    <property type="entry name" value="SAM_MT_UBIE"/>
    <property type="match status" value="1"/>
</dbReference>
<dbReference type="OrthoDB" id="9808140at2"/>
<dbReference type="Gene3D" id="3.40.50.150">
    <property type="entry name" value="Vaccinia Virus protein VP39"/>
    <property type="match status" value="1"/>
</dbReference>
<comment type="catalytic activity">
    <reaction evidence="6">
        <text>a 2-demethylmenaquinol + S-adenosyl-L-methionine = a menaquinol + S-adenosyl-L-homocysteine + H(+)</text>
        <dbReference type="Rhea" id="RHEA:42640"/>
        <dbReference type="Rhea" id="RHEA-COMP:9539"/>
        <dbReference type="Rhea" id="RHEA-COMP:9563"/>
        <dbReference type="ChEBI" id="CHEBI:15378"/>
        <dbReference type="ChEBI" id="CHEBI:18151"/>
        <dbReference type="ChEBI" id="CHEBI:55437"/>
        <dbReference type="ChEBI" id="CHEBI:57856"/>
        <dbReference type="ChEBI" id="CHEBI:59789"/>
        <dbReference type="EC" id="2.1.1.163"/>
    </reaction>
</comment>
<sequence>MSKISDEQNNNNSQETIDFGYKQIPKQEKEKRVADVFHSVADKYDMMNDLMSFGIHRIWKKITMEYCGVVRGQTVLDLAGGTGDLTAKFSQLVGDDGLVVLADINESMLRVGRDKLRDKGLFKNIEYVQANAEELPFADNIFDCITIAFGLRNVTNKDKALRSMWRVLKPGGRLLILEFSKPEYKLLSKAYDLYSFTMLPLMGKLVANDSDSYRYLAESIRMHPDQLKLKQMMEEAGFRDAQFHNMTGGIVALHIGFKY</sequence>
<dbReference type="GO" id="GO:0009234">
    <property type="term" value="P:menaquinone biosynthetic process"/>
    <property type="evidence" value="ECO:0007669"/>
    <property type="project" value="UniProtKB-UniRule"/>
</dbReference>
<feature type="binding site" evidence="6">
    <location>
        <position position="103"/>
    </location>
    <ligand>
        <name>S-adenosyl-L-methionine</name>
        <dbReference type="ChEBI" id="CHEBI:59789"/>
    </ligand>
</feature>
<evidence type="ECO:0000313" key="9">
    <source>
        <dbReference type="Proteomes" id="UP000278542"/>
    </source>
</evidence>
<dbReference type="GO" id="GO:0008425">
    <property type="term" value="F:2-methoxy-6-polyprenyl-1,4-benzoquinol methyltransferase activity"/>
    <property type="evidence" value="ECO:0007669"/>
    <property type="project" value="UniProtKB-UniRule"/>
</dbReference>
<dbReference type="InterPro" id="IPR004033">
    <property type="entry name" value="UbiE/COQ5_MeTrFase"/>
</dbReference>
<feature type="compositionally biased region" description="Polar residues" evidence="7">
    <location>
        <begin position="7"/>
        <end position="16"/>
    </location>
</feature>
<accession>A0A495RCR8</accession>
<dbReference type="GO" id="GO:0043770">
    <property type="term" value="F:demethylmenaquinone methyltransferase activity"/>
    <property type="evidence" value="ECO:0007669"/>
    <property type="project" value="UniProtKB-UniRule"/>
</dbReference>
<comment type="similarity">
    <text evidence="6">Belongs to the class I-like SAM-binding methyltransferase superfamily. MenG/UbiE family.</text>
</comment>
<evidence type="ECO:0000256" key="5">
    <source>
        <dbReference type="ARBA" id="ARBA00022691"/>
    </source>
</evidence>
<dbReference type="UniPathway" id="UPA00232"/>
<protein>
    <recommendedName>
        <fullName evidence="6">Ubiquinone/menaquinone biosynthesis C-methyltransferase UbiE</fullName>
        <ecNumber evidence="6">2.1.1.163</ecNumber>
        <ecNumber evidence="6">2.1.1.201</ecNumber>
    </recommendedName>
    <alternativeName>
        <fullName evidence="6">2-methoxy-6-polyprenyl-1,4-benzoquinol methylase</fullName>
    </alternativeName>
    <alternativeName>
        <fullName evidence="6">Demethylmenaquinone methyltransferase</fullName>
    </alternativeName>
</protein>
<dbReference type="Proteomes" id="UP000278542">
    <property type="component" value="Unassembled WGS sequence"/>
</dbReference>
<comment type="function">
    <text evidence="6">Methyltransferase required for the conversion of demethylmenaquinol (DMKH2) to menaquinol (MKH2) and the conversion of 2-polyprenyl-6-methoxy-1,4-benzoquinol (DDMQH2) to 2-polyprenyl-3-methyl-6-methoxy-1,4-benzoquinol (DMQH2).</text>
</comment>
<evidence type="ECO:0000256" key="6">
    <source>
        <dbReference type="HAMAP-Rule" id="MF_01813"/>
    </source>
</evidence>
<dbReference type="AlphaFoldDB" id="A0A495RCR8"/>
<gene>
    <name evidence="6" type="primary">ubiE</name>
    <name evidence="8" type="ORF">DES39_1650</name>
</gene>
<keyword evidence="5 6" id="KW-0949">S-adenosyl-L-methionine</keyword>